<dbReference type="KEGG" id="cak:Caul_3634"/>
<protein>
    <recommendedName>
        <fullName evidence="2">DUF4112 domain-containing protein</fullName>
    </recommendedName>
</protein>
<reference evidence="1" key="1">
    <citation type="submission" date="2008-01" db="EMBL/GenBank/DDBJ databases">
        <title>Complete sequence of chromosome of Caulobacter sp. K31.</title>
        <authorList>
            <consortium name="US DOE Joint Genome Institute"/>
            <person name="Copeland A."/>
            <person name="Lucas S."/>
            <person name="Lapidus A."/>
            <person name="Barry K."/>
            <person name="Glavina del Rio T."/>
            <person name="Dalin E."/>
            <person name="Tice H."/>
            <person name="Pitluck S."/>
            <person name="Bruce D."/>
            <person name="Goodwin L."/>
            <person name="Thompson L.S."/>
            <person name="Brettin T."/>
            <person name="Detter J.C."/>
            <person name="Han C."/>
            <person name="Schmutz J."/>
            <person name="Larimer F."/>
            <person name="Land M."/>
            <person name="Hauser L."/>
            <person name="Kyrpides N."/>
            <person name="Kim E."/>
            <person name="Stephens C."/>
            <person name="Richardson P."/>
        </authorList>
    </citation>
    <scope>NUCLEOTIDE SEQUENCE [LARGE SCALE GENOMIC DNA]</scope>
    <source>
        <strain evidence="1">K31</strain>
    </source>
</reference>
<dbReference type="Pfam" id="PF13430">
    <property type="entry name" value="DUF4112"/>
    <property type="match status" value="1"/>
</dbReference>
<name>B0T7Z8_CAUSK</name>
<dbReference type="STRING" id="366602.Caul_3634"/>
<dbReference type="EMBL" id="CP000927">
    <property type="protein sequence ID" value="ABZ72761.1"/>
    <property type="molecule type" value="Genomic_DNA"/>
</dbReference>
<dbReference type="InterPro" id="IPR025187">
    <property type="entry name" value="DUF4112"/>
</dbReference>
<sequence length="154" mass="16583">MTERTAEPIEGYVVDDGPASHRHKAHQAWRHAETIKRLSDRLIGIGPFGIGLDGVLAWVPGVGLAYGLGAGGVLLYHAIQAKASAATLARMAAYLAADNLSDTVPMLGWAVDTLFPGHLMAAKALQKDIESKHGLPDEIDAKTRKKRRVKTARR</sequence>
<dbReference type="AlphaFoldDB" id="B0T7Z8"/>
<dbReference type="HOGENOM" id="CLU_144009_0_0_5"/>
<proteinExistence type="predicted"/>
<evidence type="ECO:0008006" key="2">
    <source>
        <dbReference type="Google" id="ProtNLM"/>
    </source>
</evidence>
<gene>
    <name evidence="1" type="ordered locus">Caul_3634</name>
</gene>
<dbReference type="eggNOG" id="ENOG5032WQ0">
    <property type="taxonomic scope" value="Bacteria"/>
</dbReference>
<evidence type="ECO:0000313" key="1">
    <source>
        <dbReference type="EMBL" id="ABZ72761.1"/>
    </source>
</evidence>
<dbReference type="OrthoDB" id="7187630at2"/>
<organism evidence="1">
    <name type="scientific">Caulobacter sp. (strain K31)</name>
    <dbReference type="NCBI Taxonomy" id="366602"/>
    <lineage>
        <taxon>Bacteria</taxon>
        <taxon>Pseudomonadati</taxon>
        <taxon>Pseudomonadota</taxon>
        <taxon>Alphaproteobacteria</taxon>
        <taxon>Caulobacterales</taxon>
        <taxon>Caulobacteraceae</taxon>
        <taxon>Caulobacter</taxon>
    </lineage>
</organism>
<accession>B0T7Z8</accession>